<evidence type="ECO:0000313" key="2">
    <source>
        <dbReference type="Proteomes" id="UP001217178"/>
    </source>
</evidence>
<dbReference type="Proteomes" id="UP001217178">
    <property type="component" value="Unassembled WGS sequence"/>
</dbReference>
<gene>
    <name evidence="1" type="ORF">PSI23_02345</name>
</gene>
<accession>A0ABT5LCC1</accession>
<keyword evidence="2" id="KW-1185">Reference proteome</keyword>
<dbReference type="RefSeq" id="WP_273553556.1">
    <property type="nucleotide sequence ID" value="NZ_JAQRFI010000003.1"/>
</dbReference>
<comment type="caution">
    <text evidence="1">The sequence shown here is derived from an EMBL/GenBank/DDBJ whole genome shotgun (WGS) entry which is preliminary data.</text>
</comment>
<proteinExistence type="predicted"/>
<reference evidence="1 2" key="1">
    <citation type="submission" date="2023-02" db="EMBL/GenBank/DDBJ databases">
        <title>Entomopathogenic bacteria.</title>
        <authorList>
            <person name="Machado R.A."/>
        </authorList>
    </citation>
    <scope>NUCLEOTIDE SEQUENCE [LARGE SCALE GENOMIC DNA]</scope>
    <source>
        <strain evidence="1 2">XENO-10</strain>
    </source>
</reference>
<protein>
    <submittedName>
        <fullName evidence="1">Uncharacterized protein</fullName>
    </submittedName>
</protein>
<organism evidence="1 2">
    <name type="scientific">Xenorhabdus yunnanensis</name>
    <dbReference type="NCBI Taxonomy" id="3025878"/>
    <lineage>
        <taxon>Bacteria</taxon>
        <taxon>Pseudomonadati</taxon>
        <taxon>Pseudomonadota</taxon>
        <taxon>Gammaproteobacteria</taxon>
        <taxon>Enterobacterales</taxon>
        <taxon>Morganellaceae</taxon>
        <taxon>Xenorhabdus</taxon>
    </lineage>
</organism>
<name>A0ABT5LCC1_9GAMM</name>
<sequence length="49" mass="5575">MNSNVITHEQNSDYLVAKSKQAAMFQSNIPQGVSMAERLLWEINAEDHQ</sequence>
<evidence type="ECO:0000313" key="1">
    <source>
        <dbReference type="EMBL" id="MDC9588183.1"/>
    </source>
</evidence>
<dbReference type="EMBL" id="JAQRFI010000003">
    <property type="protein sequence ID" value="MDC9588183.1"/>
    <property type="molecule type" value="Genomic_DNA"/>
</dbReference>